<feature type="region of interest" description="Disordered" evidence="1">
    <location>
        <begin position="1"/>
        <end position="76"/>
    </location>
</feature>
<dbReference type="Proteomes" id="UP000015354">
    <property type="component" value="Unassembled WGS sequence"/>
</dbReference>
<evidence type="ECO:0000313" key="2">
    <source>
        <dbReference type="EMBL" id="EPY37131.1"/>
    </source>
</evidence>
<feature type="compositionally biased region" description="Low complexity" evidence="1">
    <location>
        <begin position="47"/>
        <end position="60"/>
    </location>
</feature>
<dbReference type="AlphaFoldDB" id="S9WDF1"/>
<evidence type="ECO:0000313" key="3">
    <source>
        <dbReference type="Proteomes" id="UP000015354"/>
    </source>
</evidence>
<reference evidence="2 3" key="1">
    <citation type="journal article" date="2013" name="PLoS ONE">
        <title>Predicting the Proteins of Angomonas deanei, Strigomonas culicis and Their Respective Endosymbionts Reveals New Aspects of the Trypanosomatidae Family.</title>
        <authorList>
            <person name="Motta M.C."/>
            <person name="Martins A.C."/>
            <person name="de Souza S.S."/>
            <person name="Catta-Preta C.M."/>
            <person name="Silva R."/>
            <person name="Klein C.C."/>
            <person name="de Almeida L.G."/>
            <person name="de Lima Cunha O."/>
            <person name="Ciapina L.P."/>
            <person name="Brocchi M."/>
            <person name="Colabardini A.C."/>
            <person name="de Araujo Lima B."/>
            <person name="Machado C.R."/>
            <person name="de Almeida Soares C.M."/>
            <person name="Probst C.M."/>
            <person name="de Menezes C.B."/>
            <person name="Thompson C.E."/>
            <person name="Bartholomeu D.C."/>
            <person name="Gradia D.F."/>
            <person name="Pavoni D.P."/>
            <person name="Grisard E.C."/>
            <person name="Fantinatti-Garboggini F."/>
            <person name="Marchini F.K."/>
            <person name="Rodrigues-Luiz G.F."/>
            <person name="Wagner G."/>
            <person name="Goldman G.H."/>
            <person name="Fietto J.L."/>
            <person name="Elias M.C."/>
            <person name="Goldman M.H."/>
            <person name="Sagot M.F."/>
            <person name="Pereira M."/>
            <person name="Stoco P.H."/>
            <person name="de Mendonca-Neto R.P."/>
            <person name="Teixeira S.M."/>
            <person name="Maciel T.E."/>
            <person name="de Oliveira Mendes T.A."/>
            <person name="Urmenyi T.P."/>
            <person name="de Souza W."/>
            <person name="Schenkman S."/>
            <person name="de Vasconcelos A.T."/>
        </authorList>
    </citation>
    <scope>NUCLEOTIDE SEQUENCE [LARGE SCALE GENOMIC DNA]</scope>
</reference>
<accession>S9WDF1</accession>
<dbReference type="EMBL" id="ATMH01000166">
    <property type="protein sequence ID" value="EPY37131.1"/>
    <property type="molecule type" value="Genomic_DNA"/>
</dbReference>
<evidence type="ECO:0008006" key="4">
    <source>
        <dbReference type="Google" id="ProtNLM"/>
    </source>
</evidence>
<keyword evidence="3" id="KW-1185">Reference proteome</keyword>
<dbReference type="SUPFAM" id="SSF50729">
    <property type="entry name" value="PH domain-like"/>
    <property type="match status" value="1"/>
</dbReference>
<name>S9WDF1_9TRYP</name>
<gene>
    <name evidence="2" type="ORF">STCU_00166</name>
</gene>
<protein>
    <recommendedName>
        <fullName evidence="4">PH domain-containing protein</fullName>
    </recommendedName>
</protein>
<organism evidence="2 3">
    <name type="scientific">Strigomonas culicis</name>
    <dbReference type="NCBI Taxonomy" id="28005"/>
    <lineage>
        <taxon>Eukaryota</taxon>
        <taxon>Discoba</taxon>
        <taxon>Euglenozoa</taxon>
        <taxon>Kinetoplastea</taxon>
        <taxon>Metakinetoplastina</taxon>
        <taxon>Trypanosomatida</taxon>
        <taxon>Trypanosomatidae</taxon>
        <taxon>Strigomonadinae</taxon>
        <taxon>Strigomonas</taxon>
    </lineage>
</organism>
<proteinExistence type="predicted"/>
<dbReference type="OrthoDB" id="264619at2759"/>
<evidence type="ECO:0000256" key="1">
    <source>
        <dbReference type="SAM" id="MobiDB-lite"/>
    </source>
</evidence>
<sequence length="248" mass="27392">MVHESTPRVPRLPESIPVHTDPAPLTCPTRGRRTPRRAAPAPPSKAVPPGTATTTAAAGPHHARTSPSPSPTIPVRPIAERTRAGLLLVLVRRSPFTQAFAGHYVVVDEDSGIRCYTSKQSYEQAPQRPVLHVPFWRETRNSRGSRFKRAAVCWPLILPEDCPQATDPTFTYFAVDFVNNEAKHEKLVFAAPTPAERDAWVHFLTKYIDMYLVPRAQSEELQYLTRGAAVPQHKSAVLEGEAPGGTVR</sequence>
<comment type="caution">
    <text evidence="2">The sequence shown here is derived from an EMBL/GenBank/DDBJ whole genome shotgun (WGS) entry which is preliminary data.</text>
</comment>